<comment type="caution">
    <text evidence="1">The sequence shown here is derived from an EMBL/GenBank/DDBJ whole genome shotgun (WGS) entry which is preliminary data.</text>
</comment>
<organism evidence="1">
    <name type="scientific">uncultured bacterium</name>
    <name type="common">gcode 4</name>
    <dbReference type="NCBI Taxonomy" id="1234023"/>
    <lineage>
        <taxon>Bacteria</taxon>
        <taxon>environmental samples</taxon>
    </lineage>
</organism>
<proteinExistence type="predicted"/>
<dbReference type="InterPro" id="IPR003425">
    <property type="entry name" value="CCB3/YggT"/>
</dbReference>
<evidence type="ECO:0008006" key="2">
    <source>
        <dbReference type="Google" id="ProtNLM"/>
    </source>
</evidence>
<dbReference type="EMBL" id="AMFJ01034439">
    <property type="protein sequence ID" value="EKD29349.1"/>
    <property type="molecule type" value="Genomic_DNA"/>
</dbReference>
<sequence>MTLLLFSLLIFLSLIQWAVFIDVILSWGTLIGWHFRPKFIQAITLPLYETVRRFIPSSFSGIDFAPIIVFIAIELITKILIAFDPNILEYLSR</sequence>
<protein>
    <recommendedName>
        <fullName evidence="2">YggT family protein</fullName>
    </recommendedName>
</protein>
<dbReference type="Pfam" id="PF02325">
    <property type="entry name" value="CCB3_YggT"/>
    <property type="match status" value="1"/>
</dbReference>
<dbReference type="GO" id="GO:0016020">
    <property type="term" value="C:membrane"/>
    <property type="evidence" value="ECO:0007669"/>
    <property type="project" value="InterPro"/>
</dbReference>
<reference evidence="1" key="1">
    <citation type="journal article" date="2012" name="Science">
        <title>Fermentation, hydrogen, and sulfur metabolism in multiple uncultivated bacterial phyla.</title>
        <authorList>
            <person name="Wrighton K.C."/>
            <person name="Thomas B.C."/>
            <person name="Sharon I."/>
            <person name="Miller C.S."/>
            <person name="Castelle C.J."/>
            <person name="VerBerkmoes N.C."/>
            <person name="Wilkins M.J."/>
            <person name="Hettich R.L."/>
            <person name="Lipton M.S."/>
            <person name="Williams K.H."/>
            <person name="Long P.E."/>
            <person name="Banfield J.F."/>
        </authorList>
    </citation>
    <scope>NUCLEOTIDE SEQUENCE [LARGE SCALE GENOMIC DNA]</scope>
</reference>
<evidence type="ECO:0000313" key="1">
    <source>
        <dbReference type="EMBL" id="EKD29349.1"/>
    </source>
</evidence>
<name>K1YVQ1_9BACT</name>
<gene>
    <name evidence="1" type="ORF">ACD_78C00439G0007</name>
</gene>
<dbReference type="AlphaFoldDB" id="K1YVQ1"/>
<accession>K1YVQ1</accession>